<dbReference type="Proteomes" id="UP000028534">
    <property type="component" value="Unassembled WGS sequence"/>
</dbReference>
<protein>
    <recommendedName>
        <fullName evidence="4">DUF3617 family protein</fullName>
    </recommendedName>
</protein>
<comment type="caution">
    <text evidence="2">The sequence shown here is derived from an EMBL/GenBank/DDBJ whole genome shotgun (WGS) entry which is preliminary data.</text>
</comment>
<feature type="chain" id="PRO_5001774623" description="DUF3617 family protein" evidence="1">
    <location>
        <begin position="19"/>
        <end position="294"/>
    </location>
</feature>
<proteinExistence type="predicted"/>
<feature type="signal peptide" evidence="1">
    <location>
        <begin position="1"/>
        <end position="18"/>
    </location>
</feature>
<dbReference type="PATRIC" id="fig|13690.10.peg.80"/>
<keyword evidence="1" id="KW-0732">Signal</keyword>
<evidence type="ECO:0000313" key="3">
    <source>
        <dbReference type="Proteomes" id="UP000028534"/>
    </source>
</evidence>
<dbReference type="EMBL" id="JGVR01000001">
    <property type="protein sequence ID" value="KEZ21402.1"/>
    <property type="molecule type" value="Genomic_DNA"/>
</dbReference>
<sequence>MRPIATGVLMLLSSSLVAADADDPIVVTAAKLRKVGIDYDVRGRDLVRCTITRSSGEDRVDQAMCEFVRQCVADGHGRRREAQACVSDRIAALVDADMEAEDVVLVRPAALEQARQPVASVALPGPQISLPPAERDADILVTGSRYRIRPGLWEIEKGRMFGQMVGFKLPGARRANGTPPAPPGYRYQLCLSRSDAETLQQFVDDHFEREGLKGCMLARMEVEEGRLSVTRSCPSRYGTMDMRLSARLSSDAIEGVMLAAIDMDNARGEARYLLNGRRIGECPPSRPEGAAGRD</sequence>
<reference evidence="2 3" key="1">
    <citation type="submission" date="2014-03" db="EMBL/GenBank/DDBJ databases">
        <title>Genome sequence of Sphingobium yanoikuyae B1.</title>
        <authorList>
            <person name="Gan H.M."/>
            <person name="Gan H.Y."/>
            <person name="Savka M.A."/>
        </authorList>
    </citation>
    <scope>NUCLEOTIDE SEQUENCE [LARGE SCALE GENOMIC DNA]</scope>
    <source>
        <strain evidence="2 3">B1</strain>
    </source>
</reference>
<dbReference type="AlphaFoldDB" id="A0A084ETW0"/>
<gene>
    <name evidence="2" type="ORF">CP98_00079</name>
</gene>
<evidence type="ECO:0000313" key="2">
    <source>
        <dbReference type="EMBL" id="KEZ21402.1"/>
    </source>
</evidence>
<evidence type="ECO:0008006" key="4">
    <source>
        <dbReference type="Google" id="ProtNLM"/>
    </source>
</evidence>
<dbReference type="InterPro" id="IPR022061">
    <property type="entry name" value="DUF3617"/>
</dbReference>
<accession>A0A084ETW0</accession>
<dbReference type="RefSeq" id="WP_037515831.1">
    <property type="nucleotide sequence ID" value="NZ_JGVR01000001.1"/>
</dbReference>
<name>A0A084ETW0_SPHYA</name>
<dbReference type="Pfam" id="PF12276">
    <property type="entry name" value="DUF3617"/>
    <property type="match status" value="1"/>
</dbReference>
<evidence type="ECO:0000256" key="1">
    <source>
        <dbReference type="SAM" id="SignalP"/>
    </source>
</evidence>
<organism evidence="2 3">
    <name type="scientific">Sphingobium yanoikuyae</name>
    <name type="common">Sphingomonas yanoikuyae</name>
    <dbReference type="NCBI Taxonomy" id="13690"/>
    <lineage>
        <taxon>Bacteria</taxon>
        <taxon>Pseudomonadati</taxon>
        <taxon>Pseudomonadota</taxon>
        <taxon>Alphaproteobacteria</taxon>
        <taxon>Sphingomonadales</taxon>
        <taxon>Sphingomonadaceae</taxon>
        <taxon>Sphingobium</taxon>
    </lineage>
</organism>